<evidence type="ECO:0000313" key="3">
    <source>
        <dbReference type="Proteomes" id="UP000678499"/>
    </source>
</evidence>
<evidence type="ECO:0000256" key="1">
    <source>
        <dbReference type="SAM" id="Phobius"/>
    </source>
</evidence>
<dbReference type="EMBL" id="OA882697">
    <property type="protein sequence ID" value="CAD7276597.1"/>
    <property type="molecule type" value="Genomic_DNA"/>
</dbReference>
<gene>
    <name evidence="2" type="ORF">NMOB1V02_LOCUS4353</name>
</gene>
<keyword evidence="1" id="KW-1133">Transmembrane helix</keyword>
<dbReference type="AlphaFoldDB" id="A0A7R9BJS1"/>
<proteinExistence type="predicted"/>
<organism evidence="2">
    <name type="scientific">Notodromas monacha</name>
    <dbReference type="NCBI Taxonomy" id="399045"/>
    <lineage>
        <taxon>Eukaryota</taxon>
        <taxon>Metazoa</taxon>
        <taxon>Ecdysozoa</taxon>
        <taxon>Arthropoda</taxon>
        <taxon>Crustacea</taxon>
        <taxon>Oligostraca</taxon>
        <taxon>Ostracoda</taxon>
        <taxon>Podocopa</taxon>
        <taxon>Podocopida</taxon>
        <taxon>Cypridocopina</taxon>
        <taxon>Cypridoidea</taxon>
        <taxon>Cyprididae</taxon>
        <taxon>Notodromas</taxon>
    </lineage>
</organism>
<reference evidence="2" key="1">
    <citation type="submission" date="2020-11" db="EMBL/GenBank/DDBJ databases">
        <authorList>
            <person name="Tran Van P."/>
        </authorList>
    </citation>
    <scope>NUCLEOTIDE SEQUENCE</scope>
</reference>
<name>A0A7R9BJS1_9CRUS</name>
<feature type="transmembrane region" description="Helical" evidence="1">
    <location>
        <begin position="6"/>
        <end position="26"/>
    </location>
</feature>
<sequence>MGASPIPIILMTGLWAVFGIVLPFVVPKGPNRGSLLLAVLVVLLYASNESSLRAGVGEHHYIGYAQGMGDVTITFGVAVAYASPLQLIVL</sequence>
<dbReference type="EMBL" id="CAJPEX010000660">
    <property type="protein sequence ID" value="CAG0916749.1"/>
    <property type="molecule type" value="Genomic_DNA"/>
</dbReference>
<feature type="transmembrane region" description="Helical" evidence="1">
    <location>
        <begin position="33"/>
        <end position="51"/>
    </location>
</feature>
<keyword evidence="1" id="KW-0812">Transmembrane</keyword>
<keyword evidence="1" id="KW-0472">Membrane</keyword>
<evidence type="ECO:0000313" key="2">
    <source>
        <dbReference type="EMBL" id="CAD7276597.1"/>
    </source>
</evidence>
<protein>
    <submittedName>
        <fullName evidence="2">Uncharacterized protein</fullName>
    </submittedName>
</protein>
<keyword evidence="3" id="KW-1185">Reference proteome</keyword>
<dbReference type="OrthoDB" id="1508846at2759"/>
<feature type="transmembrane region" description="Helical" evidence="1">
    <location>
        <begin position="71"/>
        <end position="89"/>
    </location>
</feature>
<accession>A0A7R9BJS1</accession>
<dbReference type="Proteomes" id="UP000678499">
    <property type="component" value="Unassembled WGS sequence"/>
</dbReference>